<evidence type="ECO:0000313" key="2">
    <source>
        <dbReference type="Proteomes" id="UP000199050"/>
    </source>
</evidence>
<sequence length="127" mass="14668">MKNVEELKKDYQMIEERIMRFITEHSAVVYAVDSGDIVEGGTFTWAALSSDDRILQAQLRLDNITVSELARQRLEQIHSKYIADFDRSRGMVLRYIRQDSILLKILTLEAAAEVAKNELHLQKFLLA</sequence>
<dbReference type="RefSeq" id="WP_090715728.1">
    <property type="nucleotide sequence ID" value="NZ_CBCSKY010000019.1"/>
</dbReference>
<dbReference type="EMBL" id="FNDX01000019">
    <property type="protein sequence ID" value="SDJ54446.1"/>
    <property type="molecule type" value="Genomic_DNA"/>
</dbReference>
<gene>
    <name evidence="1" type="ORF">SAMN05216192_11925</name>
</gene>
<accession>A0A1G8UKN8</accession>
<protein>
    <submittedName>
        <fullName evidence="1">Uncharacterized protein</fullName>
    </submittedName>
</protein>
<dbReference type="OrthoDB" id="2639837at2"/>
<name>A0A1G8UKN8_9BACL</name>
<keyword evidence="2" id="KW-1185">Reference proteome</keyword>
<evidence type="ECO:0000313" key="1">
    <source>
        <dbReference type="EMBL" id="SDJ54446.1"/>
    </source>
</evidence>
<dbReference type="AlphaFoldDB" id="A0A1G8UKN8"/>
<organism evidence="1 2">
    <name type="scientific">Paenibacillus typhae</name>
    <dbReference type="NCBI Taxonomy" id="1174501"/>
    <lineage>
        <taxon>Bacteria</taxon>
        <taxon>Bacillati</taxon>
        <taxon>Bacillota</taxon>
        <taxon>Bacilli</taxon>
        <taxon>Bacillales</taxon>
        <taxon>Paenibacillaceae</taxon>
        <taxon>Paenibacillus</taxon>
    </lineage>
</organism>
<dbReference type="Proteomes" id="UP000199050">
    <property type="component" value="Unassembled WGS sequence"/>
</dbReference>
<proteinExistence type="predicted"/>
<reference evidence="2" key="1">
    <citation type="submission" date="2016-10" db="EMBL/GenBank/DDBJ databases">
        <authorList>
            <person name="Varghese N."/>
            <person name="Submissions S."/>
        </authorList>
    </citation>
    <scope>NUCLEOTIDE SEQUENCE [LARGE SCALE GENOMIC DNA]</scope>
    <source>
        <strain evidence="2">CGMCC 1.11012</strain>
    </source>
</reference>